<dbReference type="AlphaFoldDB" id="A0A330LKZ5"/>
<name>A0A330LKZ5_9GAMM</name>
<reference evidence="2" key="1">
    <citation type="submission" date="2018-05" db="EMBL/GenBank/DDBJ databases">
        <authorList>
            <person name="Cea G.-C."/>
            <person name="William W."/>
        </authorList>
    </citation>
    <scope>NUCLEOTIDE SEQUENCE [LARGE SCALE GENOMIC DNA]</scope>
    <source>
        <strain evidence="2">DB21MT 5</strain>
    </source>
</reference>
<accession>A0A330LKZ5</accession>
<evidence type="ECO:0000313" key="1">
    <source>
        <dbReference type="EMBL" id="SQD77747.1"/>
    </source>
</evidence>
<evidence type="ECO:0000313" key="2">
    <source>
        <dbReference type="Proteomes" id="UP000250163"/>
    </source>
</evidence>
<dbReference type="OrthoDB" id="5817494at2"/>
<gene>
    <name evidence="1" type="ORF">MORIYA_1269</name>
</gene>
<dbReference type="Proteomes" id="UP000250163">
    <property type="component" value="Chromosome MORIYA"/>
</dbReference>
<protein>
    <submittedName>
        <fullName evidence="1">Uncharacterized protein</fullName>
    </submittedName>
</protein>
<keyword evidence="2" id="KW-1185">Reference proteome</keyword>
<dbReference type="EMBL" id="LS483250">
    <property type="protein sequence ID" value="SQD77747.1"/>
    <property type="molecule type" value="Genomic_DNA"/>
</dbReference>
<sequence length="163" mass="17425">MAPQRKLRTCPNIVGLTLDKDSLEAIEFINGVRTSLEIGWVAITLGQLSTLFAGLTLSPGRAISKKAVETASEAAGPILGTMFKAGVNTVEAAGSAAGSVSYNIFSSNWEAFFFSYGGLQAHAQNQIEKVILKQALRSDSTPKERLFWGTLDRGCKAASKDKK</sequence>
<organism evidence="1 2">
    <name type="scientific">Moritella yayanosii</name>
    <dbReference type="NCBI Taxonomy" id="69539"/>
    <lineage>
        <taxon>Bacteria</taxon>
        <taxon>Pseudomonadati</taxon>
        <taxon>Pseudomonadota</taxon>
        <taxon>Gammaproteobacteria</taxon>
        <taxon>Alteromonadales</taxon>
        <taxon>Moritellaceae</taxon>
        <taxon>Moritella</taxon>
    </lineage>
</organism>
<proteinExistence type="predicted"/>
<dbReference type="RefSeq" id="WP_112713501.1">
    <property type="nucleotide sequence ID" value="NZ_LS483250.1"/>
</dbReference>
<dbReference type="KEGG" id="mya:MORIYA_1269"/>